<feature type="compositionally biased region" description="Basic and acidic residues" evidence="1">
    <location>
        <begin position="33"/>
        <end position="46"/>
    </location>
</feature>
<evidence type="ECO:0000256" key="1">
    <source>
        <dbReference type="SAM" id="MobiDB-lite"/>
    </source>
</evidence>
<keyword evidence="3" id="KW-1185">Reference proteome</keyword>
<feature type="region of interest" description="Disordered" evidence="1">
    <location>
        <begin position="1"/>
        <end position="46"/>
    </location>
</feature>
<proteinExistence type="predicted"/>
<accession>A0AAV7TB98</accession>
<evidence type="ECO:0000313" key="3">
    <source>
        <dbReference type="Proteomes" id="UP001066276"/>
    </source>
</evidence>
<reference evidence="2" key="1">
    <citation type="journal article" date="2022" name="bioRxiv">
        <title>Sequencing and chromosome-scale assembly of the giantPleurodeles waltlgenome.</title>
        <authorList>
            <person name="Brown T."/>
            <person name="Elewa A."/>
            <person name="Iarovenko S."/>
            <person name="Subramanian E."/>
            <person name="Araus A.J."/>
            <person name="Petzold A."/>
            <person name="Susuki M."/>
            <person name="Suzuki K.-i.T."/>
            <person name="Hayashi T."/>
            <person name="Toyoda A."/>
            <person name="Oliveira C."/>
            <person name="Osipova E."/>
            <person name="Leigh N.D."/>
            <person name="Simon A."/>
            <person name="Yun M.H."/>
        </authorList>
    </citation>
    <scope>NUCLEOTIDE SEQUENCE</scope>
    <source>
        <strain evidence="2">20211129_DDA</strain>
        <tissue evidence="2">Liver</tissue>
    </source>
</reference>
<name>A0AAV7TB98_PLEWA</name>
<feature type="region of interest" description="Disordered" evidence="1">
    <location>
        <begin position="59"/>
        <end position="84"/>
    </location>
</feature>
<comment type="caution">
    <text evidence="2">The sequence shown here is derived from an EMBL/GenBank/DDBJ whole genome shotgun (WGS) entry which is preliminary data.</text>
</comment>
<dbReference type="Proteomes" id="UP001066276">
    <property type="component" value="Chromosome 4_1"/>
</dbReference>
<gene>
    <name evidence="2" type="ORF">NDU88_005009</name>
</gene>
<organism evidence="2 3">
    <name type="scientific">Pleurodeles waltl</name>
    <name type="common">Iberian ribbed newt</name>
    <dbReference type="NCBI Taxonomy" id="8319"/>
    <lineage>
        <taxon>Eukaryota</taxon>
        <taxon>Metazoa</taxon>
        <taxon>Chordata</taxon>
        <taxon>Craniata</taxon>
        <taxon>Vertebrata</taxon>
        <taxon>Euteleostomi</taxon>
        <taxon>Amphibia</taxon>
        <taxon>Batrachia</taxon>
        <taxon>Caudata</taxon>
        <taxon>Salamandroidea</taxon>
        <taxon>Salamandridae</taxon>
        <taxon>Pleurodelinae</taxon>
        <taxon>Pleurodeles</taxon>
    </lineage>
</organism>
<protein>
    <submittedName>
        <fullName evidence="2">Uncharacterized protein</fullName>
    </submittedName>
</protein>
<sequence>MQRDHNNTFTAPCPLETQRSRGARTGGAWIPQKLDRTHSQDGGEDRDCLLHPWRAEASRGSDVLRNSSGEEIEGARRRDSVQGSPKRWLKAAVAEYEEGAPAATGLPPGLERLTRPAAWVRRWRPRAWRLVPCRISRGPLGLDQPGALGSPAFPPPQKRRPLDFLVSSAGPVGERWAFLIGLPGLSTGAAWVRAAAPDPGTGPAPRRR</sequence>
<dbReference type="EMBL" id="JANPWB010000007">
    <property type="protein sequence ID" value="KAJ1173168.1"/>
    <property type="molecule type" value="Genomic_DNA"/>
</dbReference>
<dbReference type="AlphaFoldDB" id="A0AAV7TB98"/>
<evidence type="ECO:0000313" key="2">
    <source>
        <dbReference type="EMBL" id="KAJ1173168.1"/>
    </source>
</evidence>